<sequence>MIDIAANGGVHVSGGHRAHEVKADVDHFYVAVIGPDVLHHAADQRFTQFCSGIADGLADQILWGVDVFAFEIHDDIQRRLHHRANGTHGHLLVGARHDDILLVVKPHLRLARRDQRHGVVGVGGEADIDF</sequence>
<name>A0A645DCK3_9ZZZZ</name>
<protein>
    <submittedName>
        <fullName evidence="1">Uncharacterized protein</fullName>
    </submittedName>
</protein>
<dbReference type="EMBL" id="VSSQ01035082">
    <property type="protein sequence ID" value="MPM87210.1"/>
    <property type="molecule type" value="Genomic_DNA"/>
</dbReference>
<comment type="caution">
    <text evidence="1">The sequence shown here is derived from an EMBL/GenBank/DDBJ whole genome shotgun (WGS) entry which is preliminary data.</text>
</comment>
<evidence type="ECO:0000313" key="1">
    <source>
        <dbReference type="EMBL" id="MPM87210.1"/>
    </source>
</evidence>
<accession>A0A645DCK3</accession>
<gene>
    <name evidence="1" type="ORF">SDC9_134304</name>
</gene>
<organism evidence="1">
    <name type="scientific">bioreactor metagenome</name>
    <dbReference type="NCBI Taxonomy" id="1076179"/>
    <lineage>
        <taxon>unclassified sequences</taxon>
        <taxon>metagenomes</taxon>
        <taxon>ecological metagenomes</taxon>
    </lineage>
</organism>
<reference evidence="1" key="1">
    <citation type="submission" date="2019-08" db="EMBL/GenBank/DDBJ databases">
        <authorList>
            <person name="Kucharzyk K."/>
            <person name="Murdoch R.W."/>
            <person name="Higgins S."/>
            <person name="Loffler F."/>
        </authorList>
    </citation>
    <scope>NUCLEOTIDE SEQUENCE</scope>
</reference>
<dbReference type="AlphaFoldDB" id="A0A645DCK3"/>
<proteinExistence type="predicted"/>